<dbReference type="FunFam" id="1.25.40.10:FF:001162">
    <property type="entry name" value="Pentatricopeptide repeat-containing protein"/>
    <property type="match status" value="1"/>
</dbReference>
<dbReference type="Pfam" id="PF14432">
    <property type="entry name" value="DYW_deaminase"/>
    <property type="match status" value="1"/>
</dbReference>
<evidence type="ECO:0000256" key="2">
    <source>
        <dbReference type="ARBA" id="ARBA00022737"/>
    </source>
</evidence>
<keyword evidence="6" id="KW-1185">Reference proteome</keyword>
<feature type="repeat" description="PPR" evidence="3">
    <location>
        <begin position="78"/>
        <end position="108"/>
    </location>
</feature>
<sequence>MEIPDPPYFSCHSESCAHLLQTSLKSRDPLKGKSIHAQMVKLGLTFSVYLMNNLMNLYAKTGSLLDAHDLFNEMPVKTTFSWNTILSGYAKQGKLEKAHQVFDLIPVRDSVSWTTIIVGYNQMGRFEDAIKIFVDMVKDKVLPTQFTLTNVLASCAATGSRGIGKKVHSFVVKLGLHACVPVANSLLNMYAKTGDLKMAKVVFDRMKLRNTSSWNAMISLHMNCGRVDLALAQFELLSERDIVSWNSMIAGCNQHGFDNEALQFFSSMLKDTSLKPDRFSLASALSACASLEKLSLGKQIHGYIVRTMFDASGAVGNALISMYAKSGGVEIARRIIEQSGISDLDVIAFTALLDGYVKLGDITPARQIFNSLKDPDVVAWTAMIVGFVQNGLNNDAIEVFKTMVSEGPRPNSFTLAAMLSASSSVTSLNHGKQIHASAIRSGEALSPSVGNALTTMYAKAGSINGARKVFNLLRQNRDTVSWTSMIMALAQHGLGEEAIELFEQMLALGIKPDHITYVGVLSACTHGGLVEQGRSYFDLMKNAHKIDPTLSHYACMVDLFGRAGLLQEAYKFVENMPMEPDVIAWGSLLSSCKVYKNVDLAKVAAERLLLIEPNNSGAYSALANVYSSCGKWDDAAKIRKLMKARGVKKEQGLSWVQIQNKTHVFGVEDGLHPQKDEIYKMMDKIWKEIKKMGFAPDTESVLHDLGVEVKDQILRYHSEKLAIAFGIISTPENTTLRIMKNLRVCNDCHNAIKFISKLVDREIIVRDATRFHHFKDGSCSCKDYWIYYEKTDSWHRRKSQLWLIPHSSTFLVRHKFTMASAGLSSSEMGLPYSGKLRLFFLEAGLPVLLCSVALTSTATSAPQAVPTTHELARFASSTSKIEGYILV</sequence>
<dbReference type="PANTHER" id="PTHR47926">
    <property type="entry name" value="PENTATRICOPEPTIDE REPEAT-CONTAINING PROTEIN"/>
    <property type="match status" value="1"/>
</dbReference>
<dbReference type="Pfam" id="PF01535">
    <property type="entry name" value="PPR"/>
    <property type="match status" value="7"/>
</dbReference>
<dbReference type="OrthoDB" id="185373at2759"/>
<evidence type="ECO:0000256" key="1">
    <source>
        <dbReference type="ARBA" id="ARBA00006643"/>
    </source>
</evidence>
<comment type="similarity">
    <text evidence="1">Belongs to the PPR family. PCMP-H subfamily.</text>
</comment>
<reference evidence="5" key="1">
    <citation type="journal article" date="2020" name="bioRxiv">
        <title>Hybrid origin of Populus tomentosa Carr. identified through genome sequencing and phylogenomic analysis.</title>
        <authorList>
            <person name="An X."/>
            <person name="Gao K."/>
            <person name="Chen Z."/>
            <person name="Li J."/>
            <person name="Yang X."/>
            <person name="Yang X."/>
            <person name="Zhou J."/>
            <person name="Guo T."/>
            <person name="Zhao T."/>
            <person name="Huang S."/>
            <person name="Miao D."/>
            <person name="Khan W.U."/>
            <person name="Rao P."/>
            <person name="Ye M."/>
            <person name="Lei B."/>
            <person name="Liao W."/>
            <person name="Wang J."/>
            <person name="Ji L."/>
            <person name="Li Y."/>
            <person name="Guo B."/>
            <person name="Mustafa N.S."/>
            <person name="Li S."/>
            <person name="Yun Q."/>
            <person name="Keller S.R."/>
            <person name="Mao J."/>
            <person name="Zhang R."/>
            <person name="Strauss S.H."/>
        </authorList>
    </citation>
    <scope>NUCLEOTIDE SEQUENCE</scope>
    <source>
        <strain evidence="5">GM15</strain>
        <tissue evidence="5">Leaf</tissue>
    </source>
</reference>
<dbReference type="EMBL" id="JAAWWB010000013">
    <property type="protein sequence ID" value="KAG6768392.1"/>
    <property type="molecule type" value="Genomic_DNA"/>
</dbReference>
<feature type="repeat" description="PPR" evidence="3">
    <location>
        <begin position="376"/>
        <end position="410"/>
    </location>
</feature>
<evidence type="ECO:0000313" key="5">
    <source>
        <dbReference type="EMBL" id="KAG6768392.1"/>
    </source>
</evidence>
<dbReference type="Pfam" id="PF13041">
    <property type="entry name" value="PPR_2"/>
    <property type="match status" value="3"/>
</dbReference>
<dbReference type="Proteomes" id="UP000886885">
    <property type="component" value="Chromosome 7A"/>
</dbReference>
<dbReference type="PANTHER" id="PTHR47926:SF519">
    <property type="entry name" value="DYW DOMAIN-CONTAINING PROTEIN"/>
    <property type="match status" value="1"/>
</dbReference>
<gene>
    <name evidence="5" type="ORF">POTOM_027306</name>
</gene>
<dbReference type="NCBIfam" id="TIGR00756">
    <property type="entry name" value="PPR"/>
    <property type="match status" value="6"/>
</dbReference>
<keyword evidence="2" id="KW-0677">Repeat</keyword>
<dbReference type="Pfam" id="PF20431">
    <property type="entry name" value="E_motif"/>
    <property type="match status" value="1"/>
</dbReference>
<evidence type="ECO:0000259" key="4">
    <source>
        <dbReference type="Pfam" id="PF14432"/>
    </source>
</evidence>
<evidence type="ECO:0000313" key="6">
    <source>
        <dbReference type="Proteomes" id="UP000886885"/>
    </source>
</evidence>
<protein>
    <recommendedName>
        <fullName evidence="4">DYW domain-containing protein</fullName>
    </recommendedName>
</protein>
<dbReference type="PROSITE" id="PS51375">
    <property type="entry name" value="PPR"/>
    <property type="match status" value="6"/>
</dbReference>
<feature type="domain" description="DYW" evidence="4">
    <location>
        <begin position="693"/>
        <end position="785"/>
    </location>
</feature>
<dbReference type="InterPro" id="IPR032867">
    <property type="entry name" value="DYW_dom"/>
</dbReference>
<feature type="repeat" description="PPR" evidence="3">
    <location>
        <begin position="241"/>
        <end position="276"/>
    </location>
</feature>
<dbReference type="InterPro" id="IPR046848">
    <property type="entry name" value="E_motif"/>
</dbReference>
<dbReference type="FunFam" id="1.25.40.10:FF:000442">
    <property type="entry name" value="Pentatricopeptide repeat-containing protein At3g49710"/>
    <property type="match status" value="1"/>
</dbReference>
<comment type="caution">
    <text evidence="5">The sequence shown here is derived from an EMBL/GenBank/DDBJ whole genome shotgun (WGS) entry which is preliminary data.</text>
</comment>
<accession>A0A8X7ZIN9</accession>
<dbReference type="InterPro" id="IPR046960">
    <property type="entry name" value="PPR_At4g14850-like_plant"/>
</dbReference>
<evidence type="ECO:0000256" key="3">
    <source>
        <dbReference type="PROSITE-ProRule" id="PRU00708"/>
    </source>
</evidence>
<feature type="repeat" description="PPR" evidence="3">
    <location>
        <begin position="615"/>
        <end position="649"/>
    </location>
</feature>
<dbReference type="InterPro" id="IPR002885">
    <property type="entry name" value="PPR_rpt"/>
</dbReference>
<feature type="repeat" description="PPR" evidence="3">
    <location>
        <begin position="478"/>
        <end position="512"/>
    </location>
</feature>
<name>A0A8X7ZIN9_POPTO</name>
<dbReference type="GO" id="GO:0009451">
    <property type="term" value="P:RNA modification"/>
    <property type="evidence" value="ECO:0007669"/>
    <property type="project" value="InterPro"/>
</dbReference>
<dbReference type="AlphaFoldDB" id="A0A8X7ZIN9"/>
<feature type="repeat" description="PPR" evidence="3">
    <location>
        <begin position="109"/>
        <end position="143"/>
    </location>
</feature>
<proteinExistence type="inferred from homology"/>
<dbReference type="GO" id="GO:0008270">
    <property type="term" value="F:zinc ion binding"/>
    <property type="evidence" value="ECO:0007669"/>
    <property type="project" value="InterPro"/>
</dbReference>
<dbReference type="GO" id="GO:0003723">
    <property type="term" value="F:RNA binding"/>
    <property type="evidence" value="ECO:0007669"/>
    <property type="project" value="InterPro"/>
</dbReference>
<organism evidence="5 6">
    <name type="scientific">Populus tomentosa</name>
    <name type="common">Chinese white poplar</name>
    <dbReference type="NCBI Taxonomy" id="118781"/>
    <lineage>
        <taxon>Eukaryota</taxon>
        <taxon>Viridiplantae</taxon>
        <taxon>Streptophyta</taxon>
        <taxon>Embryophyta</taxon>
        <taxon>Tracheophyta</taxon>
        <taxon>Spermatophyta</taxon>
        <taxon>Magnoliopsida</taxon>
        <taxon>eudicotyledons</taxon>
        <taxon>Gunneridae</taxon>
        <taxon>Pentapetalae</taxon>
        <taxon>rosids</taxon>
        <taxon>fabids</taxon>
        <taxon>Malpighiales</taxon>
        <taxon>Salicaceae</taxon>
        <taxon>Saliceae</taxon>
        <taxon>Populus</taxon>
    </lineage>
</organism>